<reference evidence="2 3" key="2">
    <citation type="journal article" date="2010" name="Stand. Genomic Sci.">
        <title>Complete genome sequence of Desulfohalobium retbaense type strain (HR(100)).</title>
        <authorList>
            <person name="Spring S."/>
            <person name="Nolan M."/>
            <person name="Lapidus A."/>
            <person name="Glavina Del Rio T."/>
            <person name="Copeland A."/>
            <person name="Tice H."/>
            <person name="Cheng J.F."/>
            <person name="Lucas S."/>
            <person name="Land M."/>
            <person name="Chen F."/>
            <person name="Bruce D."/>
            <person name="Goodwin L."/>
            <person name="Pitluck S."/>
            <person name="Ivanova N."/>
            <person name="Mavromatis K."/>
            <person name="Mikhailova N."/>
            <person name="Pati A."/>
            <person name="Chen A."/>
            <person name="Palaniappan K."/>
            <person name="Hauser L."/>
            <person name="Chang Y.J."/>
            <person name="Jeffries C.D."/>
            <person name="Munk C."/>
            <person name="Kiss H."/>
            <person name="Chain P."/>
            <person name="Han C."/>
            <person name="Brettin T."/>
            <person name="Detter J.C."/>
            <person name="Schuler E."/>
            <person name="Goker M."/>
            <person name="Rohde M."/>
            <person name="Bristow J."/>
            <person name="Eisen J.A."/>
            <person name="Markowitz V."/>
            <person name="Hugenholtz P."/>
            <person name="Kyrpides N.C."/>
            <person name="Klenk H.P."/>
        </authorList>
    </citation>
    <scope>NUCLEOTIDE SEQUENCE [LARGE SCALE GENOMIC DNA]</scope>
    <source>
        <strain evidence="2 3">DSM 5692</strain>
    </source>
</reference>
<dbReference type="eggNOG" id="COG1139">
    <property type="taxonomic scope" value="Bacteria"/>
</dbReference>
<dbReference type="Proteomes" id="UP000001052">
    <property type="component" value="Chromosome"/>
</dbReference>
<protein>
    <recommendedName>
        <fullName evidence="1">LUD domain-containing protein</fullName>
    </recommendedName>
</protein>
<proteinExistence type="predicted"/>
<dbReference type="InterPro" id="IPR009501">
    <property type="entry name" value="UCP020269"/>
</dbReference>
<sequence>MASDLLEQTVNSLRLNKFNVYTVESPKEARDTILRTILPEIGPGLVSYGDSLTLQATGVLDDLRSMAGSHGWEFLETFERGLAPEGILERRRRALQADIFFTGTNALTSKGQLVNLDMIGNRVGGIVWGPRRVILTIGTNKIVEGLDQAMARVRLIAAPQNAQRIGASTPCAQTGECMDCNSPHRICNVWSITEKSWPAGRISVVLIKGEYGL</sequence>
<dbReference type="PANTHER" id="PTHR36179">
    <property type="entry name" value="LUD_DOM DOMAIN-CONTAINING PROTEIN"/>
    <property type="match status" value="1"/>
</dbReference>
<dbReference type="Pfam" id="PF02589">
    <property type="entry name" value="LUD_dom"/>
    <property type="match status" value="1"/>
</dbReference>
<name>C8X1E9_DESRD</name>
<evidence type="ECO:0000313" key="2">
    <source>
        <dbReference type="EMBL" id="ACV68246.1"/>
    </source>
</evidence>
<gene>
    <name evidence="2" type="ordered locus">Dret_0958</name>
</gene>
<dbReference type="EMBL" id="CP001734">
    <property type="protein sequence ID" value="ACV68246.1"/>
    <property type="molecule type" value="Genomic_DNA"/>
</dbReference>
<accession>C8X1E9</accession>
<feature type="domain" description="LUD" evidence="1">
    <location>
        <begin position="6"/>
        <end position="207"/>
    </location>
</feature>
<dbReference type="KEGG" id="drt:Dret_0958"/>
<dbReference type="OrthoDB" id="9809147at2"/>
<dbReference type="HOGENOM" id="CLU_107893_1_0_7"/>
<reference evidence="3" key="1">
    <citation type="submission" date="2009-09" db="EMBL/GenBank/DDBJ databases">
        <title>The complete chromosome of Desulfohalobium retbaense DSM 5692.</title>
        <authorList>
            <consortium name="US DOE Joint Genome Institute (JGI-PGF)"/>
            <person name="Lucas S."/>
            <person name="Copeland A."/>
            <person name="Lapidus A."/>
            <person name="Glavina del Rio T."/>
            <person name="Dalin E."/>
            <person name="Tice H."/>
            <person name="Bruce D."/>
            <person name="Goodwin L."/>
            <person name="Pitluck S."/>
            <person name="Kyrpides N."/>
            <person name="Mavromatis K."/>
            <person name="Ivanova N."/>
            <person name="Mikhailova N."/>
            <person name="Munk A.C."/>
            <person name="Brettin T."/>
            <person name="Detter J.C."/>
            <person name="Han C."/>
            <person name="Tapia R."/>
            <person name="Larimer F."/>
            <person name="Land M."/>
            <person name="Hauser L."/>
            <person name="Markowitz V."/>
            <person name="Cheng J.-F."/>
            <person name="Hugenholtz P."/>
            <person name="Woyke T."/>
            <person name="Wu D."/>
            <person name="Spring S."/>
            <person name="Klenk H.-P."/>
            <person name="Eisen J.A."/>
        </authorList>
    </citation>
    <scope>NUCLEOTIDE SEQUENCE [LARGE SCALE GENOMIC DNA]</scope>
    <source>
        <strain evidence="3">DSM 5692</strain>
    </source>
</reference>
<dbReference type="STRING" id="485915.Dret_0958"/>
<dbReference type="InterPro" id="IPR003741">
    <property type="entry name" value="LUD_dom"/>
</dbReference>
<dbReference type="PIRSF" id="PIRSF020269">
    <property type="entry name" value="DUF1121"/>
    <property type="match status" value="1"/>
</dbReference>
<dbReference type="PANTHER" id="PTHR36179:SF2">
    <property type="entry name" value="LUD DOMAIN-CONTAINING PROTEIN"/>
    <property type="match status" value="1"/>
</dbReference>
<keyword evidence="3" id="KW-1185">Reference proteome</keyword>
<evidence type="ECO:0000259" key="1">
    <source>
        <dbReference type="Pfam" id="PF02589"/>
    </source>
</evidence>
<evidence type="ECO:0000313" key="3">
    <source>
        <dbReference type="Proteomes" id="UP000001052"/>
    </source>
</evidence>
<dbReference type="RefSeq" id="WP_015751402.1">
    <property type="nucleotide sequence ID" value="NC_013223.1"/>
</dbReference>
<dbReference type="AlphaFoldDB" id="C8X1E9"/>
<organism evidence="2 3">
    <name type="scientific">Desulfohalobium retbaense (strain ATCC 49708 / DSM 5692 / JCM 16813 / HR100)</name>
    <dbReference type="NCBI Taxonomy" id="485915"/>
    <lineage>
        <taxon>Bacteria</taxon>
        <taxon>Pseudomonadati</taxon>
        <taxon>Thermodesulfobacteriota</taxon>
        <taxon>Desulfovibrionia</taxon>
        <taxon>Desulfovibrionales</taxon>
        <taxon>Desulfohalobiaceae</taxon>
        <taxon>Desulfohalobium</taxon>
    </lineage>
</organism>